<feature type="domain" description="AB hydrolase-1" evidence="2">
    <location>
        <begin position="74"/>
        <end position="187"/>
    </location>
</feature>
<evidence type="ECO:0000256" key="1">
    <source>
        <dbReference type="SAM" id="SignalP"/>
    </source>
</evidence>
<comment type="caution">
    <text evidence="3">The sequence shown here is derived from an EMBL/GenBank/DDBJ whole genome shotgun (WGS) entry which is preliminary data.</text>
</comment>
<keyword evidence="4" id="KW-1185">Reference proteome</keyword>
<gene>
    <name evidence="3" type="ORF">ACFOEW_01355</name>
</gene>
<dbReference type="Proteomes" id="UP001595477">
    <property type="component" value="Unassembled WGS sequence"/>
</dbReference>
<dbReference type="Gene3D" id="3.40.50.1820">
    <property type="entry name" value="alpha/beta hydrolase"/>
    <property type="match status" value="1"/>
</dbReference>
<proteinExistence type="predicted"/>
<evidence type="ECO:0000313" key="4">
    <source>
        <dbReference type="Proteomes" id="UP001595477"/>
    </source>
</evidence>
<accession>A0ABV7JR55</accession>
<dbReference type="RefSeq" id="WP_123326990.1">
    <property type="nucleotide sequence ID" value="NZ_JBHRSX010000005.1"/>
</dbReference>
<dbReference type="SUPFAM" id="SSF53474">
    <property type="entry name" value="alpha/beta-Hydrolases"/>
    <property type="match status" value="1"/>
</dbReference>
<dbReference type="PRINTS" id="PR00111">
    <property type="entry name" value="ABHYDROLASE"/>
</dbReference>
<feature type="signal peptide" evidence="1">
    <location>
        <begin position="1"/>
        <end position="23"/>
    </location>
</feature>
<dbReference type="InterPro" id="IPR029058">
    <property type="entry name" value="AB_hydrolase_fold"/>
</dbReference>
<dbReference type="PANTHER" id="PTHR43798:SF33">
    <property type="entry name" value="HYDROLASE, PUTATIVE (AFU_ORTHOLOGUE AFUA_2G14860)-RELATED"/>
    <property type="match status" value="1"/>
</dbReference>
<dbReference type="InterPro" id="IPR000073">
    <property type="entry name" value="AB_hydrolase_1"/>
</dbReference>
<sequence length="338" mass="38427">MHFCYQLIALFTLVASLLSPVHGAVRSDAIEPYNATLDNFDYPFDVGRFTFDSQGETLSMAYMDVKPQGDPKATVVLLHGKNFSGFYWERVASELVGLSYRVIIPDQIGFGKSSRPEHYQYSFAGLANNTRQLLEHLEVEQATIVGHSMGGMLAVKFAKYVKDKTARVILINPIGLEDYLKWVDYQDPQVFLANELNKTPESIRRYQQKNYYDGNWRPAYQALLEPHIGQLKHPDYPRVAKNNALTYNPIFSEPMVYDLPQLTVPVTLIIGTRDRTGPGRAFKKPGVTHKLGQYHVLGKEVADTLQQGTLIELDGLGHMPQFEDWQQFKAVFFPLFED</sequence>
<evidence type="ECO:0000313" key="3">
    <source>
        <dbReference type="EMBL" id="MFC3200463.1"/>
    </source>
</evidence>
<protein>
    <submittedName>
        <fullName evidence="3">Alpha/beta fold hydrolase</fullName>
    </submittedName>
</protein>
<reference evidence="4" key="1">
    <citation type="journal article" date="2019" name="Int. J. Syst. Evol. Microbiol.">
        <title>The Global Catalogue of Microorganisms (GCM) 10K type strain sequencing project: providing services to taxonomists for standard genome sequencing and annotation.</title>
        <authorList>
            <consortium name="The Broad Institute Genomics Platform"/>
            <consortium name="The Broad Institute Genome Sequencing Center for Infectious Disease"/>
            <person name="Wu L."/>
            <person name="Ma J."/>
        </authorList>
    </citation>
    <scope>NUCLEOTIDE SEQUENCE [LARGE SCALE GENOMIC DNA]</scope>
    <source>
        <strain evidence="4">KCTC 52449</strain>
    </source>
</reference>
<dbReference type="PANTHER" id="PTHR43798">
    <property type="entry name" value="MONOACYLGLYCEROL LIPASE"/>
    <property type="match status" value="1"/>
</dbReference>
<evidence type="ECO:0000259" key="2">
    <source>
        <dbReference type="Pfam" id="PF00561"/>
    </source>
</evidence>
<dbReference type="GO" id="GO:0016787">
    <property type="term" value="F:hydrolase activity"/>
    <property type="evidence" value="ECO:0007669"/>
    <property type="project" value="UniProtKB-KW"/>
</dbReference>
<dbReference type="EMBL" id="JBHRSX010000005">
    <property type="protein sequence ID" value="MFC3200463.1"/>
    <property type="molecule type" value="Genomic_DNA"/>
</dbReference>
<name>A0ABV7JR55_9ALTE</name>
<organism evidence="3 4">
    <name type="scientific">Alteromonas oceani</name>
    <dbReference type="NCBI Taxonomy" id="2071609"/>
    <lineage>
        <taxon>Bacteria</taxon>
        <taxon>Pseudomonadati</taxon>
        <taxon>Pseudomonadota</taxon>
        <taxon>Gammaproteobacteria</taxon>
        <taxon>Alteromonadales</taxon>
        <taxon>Alteromonadaceae</taxon>
        <taxon>Alteromonas/Salinimonas group</taxon>
        <taxon>Alteromonas</taxon>
    </lineage>
</organism>
<dbReference type="InterPro" id="IPR050266">
    <property type="entry name" value="AB_hydrolase_sf"/>
</dbReference>
<keyword evidence="3" id="KW-0378">Hydrolase</keyword>
<keyword evidence="1" id="KW-0732">Signal</keyword>
<feature type="chain" id="PRO_5047106217" evidence="1">
    <location>
        <begin position="24"/>
        <end position="338"/>
    </location>
</feature>
<dbReference type="Pfam" id="PF00561">
    <property type="entry name" value="Abhydrolase_1"/>
    <property type="match status" value="1"/>
</dbReference>